<evidence type="ECO:0000256" key="4">
    <source>
        <dbReference type="ARBA" id="ARBA00023163"/>
    </source>
</evidence>
<dbReference type="Gene3D" id="1.10.10.10">
    <property type="entry name" value="Winged helix-like DNA-binding domain superfamily/Winged helix DNA-binding domain"/>
    <property type="match status" value="1"/>
</dbReference>
<evidence type="ECO:0000256" key="3">
    <source>
        <dbReference type="ARBA" id="ARBA00023125"/>
    </source>
</evidence>
<dbReference type="GO" id="GO:0003677">
    <property type="term" value="F:DNA binding"/>
    <property type="evidence" value="ECO:0007669"/>
    <property type="project" value="UniProtKB-KW"/>
</dbReference>
<dbReference type="InterPro" id="IPR005119">
    <property type="entry name" value="LysR_subst-bd"/>
</dbReference>
<dbReference type="GO" id="GO:0003700">
    <property type="term" value="F:DNA-binding transcription factor activity"/>
    <property type="evidence" value="ECO:0007669"/>
    <property type="project" value="InterPro"/>
</dbReference>
<dbReference type="SUPFAM" id="SSF46785">
    <property type="entry name" value="Winged helix' DNA-binding domain"/>
    <property type="match status" value="1"/>
</dbReference>
<dbReference type="Pfam" id="PF03466">
    <property type="entry name" value="LysR_substrate"/>
    <property type="match status" value="1"/>
</dbReference>
<dbReference type="CDD" id="cd08414">
    <property type="entry name" value="PBP2_LTTR_aromatics_like"/>
    <property type="match status" value="1"/>
</dbReference>
<dbReference type="InterPro" id="IPR036390">
    <property type="entry name" value="WH_DNA-bd_sf"/>
</dbReference>
<protein>
    <submittedName>
        <fullName evidence="5">LysR family transcriptional regulator</fullName>
    </submittedName>
</protein>
<evidence type="ECO:0000313" key="5">
    <source>
        <dbReference type="EMBL" id="ANJ72044.1"/>
    </source>
</evidence>
<organism evidence="5 6">
    <name type="scientific">Ralstonia insidiosa</name>
    <dbReference type="NCBI Taxonomy" id="190721"/>
    <lineage>
        <taxon>Bacteria</taxon>
        <taxon>Pseudomonadati</taxon>
        <taxon>Pseudomonadota</taxon>
        <taxon>Betaproteobacteria</taxon>
        <taxon>Burkholderiales</taxon>
        <taxon>Burkholderiaceae</taxon>
        <taxon>Ralstonia</taxon>
    </lineage>
</organism>
<keyword evidence="3" id="KW-0238">DNA-binding</keyword>
<dbReference type="PROSITE" id="PS50931">
    <property type="entry name" value="HTH_LYSR"/>
    <property type="match status" value="1"/>
</dbReference>
<keyword evidence="4" id="KW-0804">Transcription</keyword>
<dbReference type="RefSeq" id="WP_064802686.1">
    <property type="nucleotide sequence ID" value="NZ_CP016022.1"/>
</dbReference>
<evidence type="ECO:0000256" key="2">
    <source>
        <dbReference type="ARBA" id="ARBA00023015"/>
    </source>
</evidence>
<proteinExistence type="inferred from homology"/>
<dbReference type="Proteomes" id="UP000078572">
    <property type="component" value="Chromosome 1"/>
</dbReference>
<dbReference type="PANTHER" id="PTHR30346:SF17">
    <property type="entry name" value="LYSR FAMILY TRANSCRIPTIONAL REGULATOR"/>
    <property type="match status" value="1"/>
</dbReference>
<dbReference type="Gene3D" id="3.40.190.10">
    <property type="entry name" value="Periplasmic binding protein-like II"/>
    <property type="match status" value="2"/>
</dbReference>
<dbReference type="GeneID" id="61525572"/>
<dbReference type="SUPFAM" id="SSF53850">
    <property type="entry name" value="Periplasmic binding protein-like II"/>
    <property type="match status" value="1"/>
</dbReference>
<dbReference type="EMBL" id="CP016022">
    <property type="protein sequence ID" value="ANJ72044.1"/>
    <property type="molecule type" value="Genomic_DNA"/>
</dbReference>
<name>A0A191ZVB7_9RALS</name>
<dbReference type="GO" id="GO:0032993">
    <property type="term" value="C:protein-DNA complex"/>
    <property type="evidence" value="ECO:0007669"/>
    <property type="project" value="TreeGrafter"/>
</dbReference>
<dbReference type="PRINTS" id="PR00039">
    <property type="entry name" value="HTHLYSR"/>
</dbReference>
<accession>A0A191ZVB7</accession>
<evidence type="ECO:0000256" key="1">
    <source>
        <dbReference type="ARBA" id="ARBA00009437"/>
    </source>
</evidence>
<keyword evidence="2" id="KW-0805">Transcription regulation</keyword>
<dbReference type="FunFam" id="1.10.10.10:FF:000001">
    <property type="entry name" value="LysR family transcriptional regulator"/>
    <property type="match status" value="1"/>
</dbReference>
<dbReference type="PANTHER" id="PTHR30346">
    <property type="entry name" value="TRANSCRIPTIONAL DUAL REGULATOR HCAR-RELATED"/>
    <property type="match status" value="1"/>
</dbReference>
<dbReference type="STRING" id="190721.ACS15_1309"/>
<dbReference type="Pfam" id="PF00126">
    <property type="entry name" value="HTH_1"/>
    <property type="match status" value="1"/>
</dbReference>
<evidence type="ECO:0000313" key="6">
    <source>
        <dbReference type="Proteomes" id="UP000078572"/>
    </source>
</evidence>
<dbReference type="OrthoDB" id="5292387at2"/>
<comment type="similarity">
    <text evidence="1">Belongs to the LysR transcriptional regulatory family.</text>
</comment>
<dbReference type="InterPro" id="IPR036388">
    <property type="entry name" value="WH-like_DNA-bd_sf"/>
</dbReference>
<dbReference type="InterPro" id="IPR000847">
    <property type="entry name" value="LysR_HTH_N"/>
</dbReference>
<keyword evidence="6" id="KW-1185">Reference proteome</keyword>
<gene>
    <name evidence="5" type="ORF">A9Y76_06005</name>
</gene>
<reference evidence="6" key="1">
    <citation type="submission" date="2016-06" db="EMBL/GenBank/DDBJ databases">
        <authorList>
            <person name="Xu Y."/>
            <person name="Nagy A."/>
            <person name="Yan X."/>
            <person name="Kim S.W."/>
            <person name="Haley B."/>
            <person name="Liu N.T."/>
            <person name="Nou X."/>
        </authorList>
    </citation>
    <scope>NUCLEOTIDE SEQUENCE [LARGE SCALE GENOMIC DNA]</scope>
    <source>
        <strain evidence="6">ATCC 49129</strain>
    </source>
</reference>
<dbReference type="AlphaFoldDB" id="A0A191ZVB7"/>
<sequence>MRNIELRHLRYFIAVAQAGSVVAGARAIGIVQPALSRQILELEAAVGTPLLARKARGVQLTAAGESFLRDARQLLADLQTGRDRALRCAAGQLGELHLGVLPNYLSAAVVTNVLQAFRAACPEVKVSVAPMLSAAQATAIARKQIDGGIMAWRRDEAPHLSGIALLSDRFVLAMPAAQAAHPKAPKRLADVADQPFVWFDPERSSAHHRFLMRQCERAGFTPRVAQIGSDIPTVVGLVAAGMGCAFVPESLSALCPPTVQLVPLREVSDRFDVEFTFDEDAATPVVARFAQALREVVGRGGRTRRAQSAR</sequence>